<sequence length="131" mass="14909">KRRMRRNSEQIRVNADAARENELNAVNSYKKSKMLDDHMIVNSLDFPKQKRINTNIADEESFSAKDGSIVYKQMMRDDNKRLNSEYKKGGTASENLLSYNEANRMREGSSLNSKFDRSTSTLCSGASNNSS</sequence>
<proteinExistence type="predicted"/>
<dbReference type="AlphaFoldDB" id="A0A7T8HJD7"/>
<dbReference type="EMBL" id="CP045897">
    <property type="protein sequence ID" value="QQP51123.1"/>
    <property type="molecule type" value="Genomic_DNA"/>
</dbReference>
<feature type="region of interest" description="Disordered" evidence="1">
    <location>
        <begin position="103"/>
        <end position="131"/>
    </location>
</feature>
<protein>
    <submittedName>
        <fullName evidence="2">Delta-like protein</fullName>
    </submittedName>
</protein>
<feature type="non-terminal residue" evidence="2">
    <location>
        <position position="131"/>
    </location>
</feature>
<gene>
    <name evidence="2" type="ORF">FKW44_012368</name>
</gene>
<organism evidence="2 3">
    <name type="scientific">Caligus rogercresseyi</name>
    <name type="common">Sea louse</name>
    <dbReference type="NCBI Taxonomy" id="217165"/>
    <lineage>
        <taxon>Eukaryota</taxon>
        <taxon>Metazoa</taxon>
        <taxon>Ecdysozoa</taxon>
        <taxon>Arthropoda</taxon>
        <taxon>Crustacea</taxon>
        <taxon>Multicrustacea</taxon>
        <taxon>Hexanauplia</taxon>
        <taxon>Copepoda</taxon>
        <taxon>Siphonostomatoida</taxon>
        <taxon>Caligidae</taxon>
        <taxon>Caligus</taxon>
    </lineage>
</organism>
<evidence type="ECO:0000313" key="3">
    <source>
        <dbReference type="Proteomes" id="UP000595437"/>
    </source>
</evidence>
<reference evidence="3" key="1">
    <citation type="submission" date="2021-01" db="EMBL/GenBank/DDBJ databases">
        <title>Caligus Genome Assembly.</title>
        <authorList>
            <person name="Gallardo-Escarate C."/>
        </authorList>
    </citation>
    <scope>NUCLEOTIDE SEQUENCE [LARGE SCALE GENOMIC DNA]</scope>
</reference>
<evidence type="ECO:0000256" key="1">
    <source>
        <dbReference type="SAM" id="MobiDB-lite"/>
    </source>
</evidence>
<name>A0A7T8HJD7_CALRO</name>
<feature type="non-terminal residue" evidence="2">
    <location>
        <position position="1"/>
    </location>
</feature>
<accession>A0A7T8HJD7</accession>
<evidence type="ECO:0000313" key="2">
    <source>
        <dbReference type="EMBL" id="QQP51123.1"/>
    </source>
</evidence>
<feature type="compositionally biased region" description="Polar residues" evidence="1">
    <location>
        <begin position="109"/>
        <end position="131"/>
    </location>
</feature>
<dbReference type="Proteomes" id="UP000595437">
    <property type="component" value="Chromosome 8"/>
</dbReference>
<keyword evidence="3" id="KW-1185">Reference proteome</keyword>